<name>A0A0T6B2V8_9SCAR</name>
<dbReference type="OrthoDB" id="2248459at2759"/>
<comment type="caution">
    <text evidence="2">The sequence shown here is derived from an EMBL/GenBank/DDBJ whole genome shotgun (WGS) entry which is preliminary data.</text>
</comment>
<dbReference type="InterPro" id="IPR036691">
    <property type="entry name" value="Endo/exonu/phosph_ase_sf"/>
</dbReference>
<dbReference type="Gene3D" id="3.60.10.10">
    <property type="entry name" value="Endonuclease/exonuclease/phosphatase"/>
    <property type="match status" value="1"/>
</dbReference>
<feature type="compositionally biased region" description="Polar residues" evidence="1">
    <location>
        <begin position="1"/>
        <end position="13"/>
    </location>
</feature>
<protein>
    <recommendedName>
        <fullName evidence="4">Inositol polyphosphate-related phosphatase domain-containing protein</fullName>
    </recommendedName>
</protein>
<proteinExistence type="predicted"/>
<evidence type="ECO:0000313" key="3">
    <source>
        <dbReference type="Proteomes" id="UP000051574"/>
    </source>
</evidence>
<evidence type="ECO:0000313" key="2">
    <source>
        <dbReference type="EMBL" id="KRT81191.1"/>
    </source>
</evidence>
<keyword evidence="3" id="KW-1185">Reference proteome</keyword>
<dbReference type="PANTHER" id="PTHR47039:SF1">
    <property type="entry name" value="INOSITOL POLYPHOSPHATE 5-PHOSPHATASE E"/>
    <property type="match status" value="1"/>
</dbReference>
<feature type="non-terminal residue" evidence="2">
    <location>
        <position position="256"/>
    </location>
</feature>
<feature type="compositionally biased region" description="Basic and acidic residues" evidence="1">
    <location>
        <begin position="43"/>
        <end position="59"/>
    </location>
</feature>
<sequence length="256" mass="28762">MTMEQNPLNQNNTKSKQKKSISKLLLPKVPNKVGVLNRSQSTDNKKPTKPSLEKLRTDSDSSPQGSPDISRRPLNLDLATLAPKKEEIPQFLFSSTTEDLFQYSPKIERHSGQLRRCSSADDNISRLQTPTFDESKLCDRCMSHETVLKDDTNSSMNSLATTGLMPAQVLHLIPTIKARQRNFLHGRIGANSLLGPGELDRNLPNRQIHIFVGSWNMNGQTPPKELNDFVLPIGMEHVPDILAFGTQESCSERFEW</sequence>
<dbReference type="EMBL" id="LJIG01016241">
    <property type="protein sequence ID" value="KRT81191.1"/>
    <property type="molecule type" value="Genomic_DNA"/>
</dbReference>
<dbReference type="AlphaFoldDB" id="A0A0T6B2V8"/>
<dbReference type="PANTHER" id="PTHR47039">
    <property type="entry name" value="INOSITOL POLYPHOSPHATE 5-PHOSPHATASE E"/>
    <property type="match status" value="1"/>
</dbReference>
<organism evidence="2 3">
    <name type="scientific">Oryctes borbonicus</name>
    <dbReference type="NCBI Taxonomy" id="1629725"/>
    <lineage>
        <taxon>Eukaryota</taxon>
        <taxon>Metazoa</taxon>
        <taxon>Ecdysozoa</taxon>
        <taxon>Arthropoda</taxon>
        <taxon>Hexapoda</taxon>
        <taxon>Insecta</taxon>
        <taxon>Pterygota</taxon>
        <taxon>Neoptera</taxon>
        <taxon>Endopterygota</taxon>
        <taxon>Coleoptera</taxon>
        <taxon>Polyphaga</taxon>
        <taxon>Scarabaeiformia</taxon>
        <taxon>Scarabaeidae</taxon>
        <taxon>Dynastinae</taxon>
        <taxon>Oryctes</taxon>
    </lineage>
</organism>
<dbReference type="Proteomes" id="UP000051574">
    <property type="component" value="Unassembled WGS sequence"/>
</dbReference>
<accession>A0A0T6B2V8</accession>
<feature type="region of interest" description="Disordered" evidence="1">
    <location>
        <begin position="1"/>
        <end position="73"/>
    </location>
</feature>
<evidence type="ECO:0000256" key="1">
    <source>
        <dbReference type="SAM" id="MobiDB-lite"/>
    </source>
</evidence>
<evidence type="ECO:0008006" key="4">
    <source>
        <dbReference type="Google" id="ProtNLM"/>
    </source>
</evidence>
<dbReference type="InterPro" id="IPR053321">
    <property type="entry name" value="IPP-5-Phosphatase_Type_IV"/>
</dbReference>
<gene>
    <name evidence="2" type="ORF">AMK59_4913</name>
</gene>
<reference evidence="2 3" key="1">
    <citation type="submission" date="2015-09" db="EMBL/GenBank/DDBJ databases">
        <title>Draft genome of the scarab beetle Oryctes borbonicus.</title>
        <authorList>
            <person name="Meyer J.M."/>
            <person name="Markov G.V."/>
            <person name="Baskaran P."/>
            <person name="Herrmann M."/>
            <person name="Sommer R.J."/>
            <person name="Roedelsperger C."/>
        </authorList>
    </citation>
    <scope>NUCLEOTIDE SEQUENCE [LARGE SCALE GENOMIC DNA]</scope>
    <source>
        <strain evidence="2">OB123</strain>
        <tissue evidence="2">Whole animal</tissue>
    </source>
</reference>